<evidence type="ECO:0008006" key="4">
    <source>
        <dbReference type="Google" id="ProtNLM"/>
    </source>
</evidence>
<dbReference type="RefSeq" id="WP_033184843.1">
    <property type="nucleotide sequence ID" value="NZ_JBBMQS010000005.1"/>
</dbReference>
<gene>
    <name evidence="2" type="ORF">WNY77_09275</name>
</gene>
<feature type="chain" id="PRO_5045649332" description="Pyridine nucleotide transhydrogenase" evidence="1">
    <location>
        <begin position="24"/>
        <end position="108"/>
    </location>
</feature>
<keyword evidence="1" id="KW-0732">Signal</keyword>
<evidence type="ECO:0000313" key="2">
    <source>
        <dbReference type="EMBL" id="MEM5497581.1"/>
    </source>
</evidence>
<keyword evidence="3" id="KW-1185">Reference proteome</keyword>
<dbReference type="Proteomes" id="UP001461163">
    <property type="component" value="Unassembled WGS sequence"/>
</dbReference>
<accession>A0ABU9SUM9</accession>
<organism evidence="2 3">
    <name type="scientific">Paraglaciecola mesophila</name>
    <dbReference type="NCBI Taxonomy" id="197222"/>
    <lineage>
        <taxon>Bacteria</taxon>
        <taxon>Pseudomonadati</taxon>
        <taxon>Pseudomonadota</taxon>
        <taxon>Gammaproteobacteria</taxon>
        <taxon>Alteromonadales</taxon>
        <taxon>Alteromonadaceae</taxon>
        <taxon>Paraglaciecola</taxon>
    </lineage>
</organism>
<sequence length="108" mass="11957">MLRIKSFIIVGILSAFGAASAQAETQNNRLFDCMESTTFAIDGSCIASKIQQNVKFREMQSDITQKTQVQDANAIATIQFFEKDMRINVIAHKDALAESELLVLNVAE</sequence>
<evidence type="ECO:0000256" key="1">
    <source>
        <dbReference type="SAM" id="SignalP"/>
    </source>
</evidence>
<evidence type="ECO:0000313" key="3">
    <source>
        <dbReference type="Proteomes" id="UP001461163"/>
    </source>
</evidence>
<proteinExistence type="predicted"/>
<reference evidence="2 3" key="1">
    <citation type="submission" date="2024-03" db="EMBL/GenBank/DDBJ databases">
        <title>Community enrichment and isolation of bacterial strains for fucoidan degradation.</title>
        <authorList>
            <person name="Sichert A."/>
        </authorList>
    </citation>
    <scope>NUCLEOTIDE SEQUENCE [LARGE SCALE GENOMIC DNA]</scope>
    <source>
        <strain evidence="2 3">AS12</strain>
    </source>
</reference>
<name>A0ABU9SUM9_9ALTE</name>
<feature type="signal peptide" evidence="1">
    <location>
        <begin position="1"/>
        <end position="23"/>
    </location>
</feature>
<protein>
    <recommendedName>
        <fullName evidence="4">Pyridine nucleotide transhydrogenase</fullName>
    </recommendedName>
</protein>
<dbReference type="EMBL" id="JBBMQS010000005">
    <property type="protein sequence ID" value="MEM5497581.1"/>
    <property type="molecule type" value="Genomic_DNA"/>
</dbReference>
<comment type="caution">
    <text evidence="2">The sequence shown here is derived from an EMBL/GenBank/DDBJ whole genome shotgun (WGS) entry which is preliminary data.</text>
</comment>